<dbReference type="Gene3D" id="3.40.50.1820">
    <property type="entry name" value="alpha/beta hydrolase"/>
    <property type="match status" value="1"/>
</dbReference>
<keyword evidence="5" id="KW-1185">Reference proteome</keyword>
<sequence>MSAPSADHQISIISDGIELDGYLARPATSAGAGAGRHGLVLCHGFPITPSQRQGNWGGYQELAERLAADTGWIVLTFSFRGTGRSEGNFSLGGWLSDLKAATDALLATPGVDAAWLCGFAAGGALALCAAGEDPRVRGVAAFASQADFAERAGDARRFVTQARRLGIIKDADYPPDLDAWARELLEVRPLSLIGKLPPRPVLLVHGANDEVVPVVDARALADAADGQVELRILVGAGHRLRHDPRAIAILLGWMDRQG</sequence>
<dbReference type="SUPFAM" id="SSF53474">
    <property type="entry name" value="alpha/beta-Hydrolases"/>
    <property type="match status" value="1"/>
</dbReference>
<name>A0ABW9QVC3_9ACTN</name>
<evidence type="ECO:0000256" key="2">
    <source>
        <dbReference type="ARBA" id="ARBA00022801"/>
    </source>
</evidence>
<dbReference type="Proteomes" id="UP000437736">
    <property type="component" value="Unassembled WGS sequence"/>
</dbReference>
<comment type="similarity">
    <text evidence="1">Belongs to the AB hydrolase superfamily.</text>
</comment>
<evidence type="ECO:0000313" key="4">
    <source>
        <dbReference type="EMBL" id="MST33633.1"/>
    </source>
</evidence>
<dbReference type="GO" id="GO:0016787">
    <property type="term" value="F:hydrolase activity"/>
    <property type="evidence" value="ECO:0007669"/>
    <property type="project" value="UniProtKB-KW"/>
</dbReference>
<keyword evidence="2 4" id="KW-0378">Hydrolase</keyword>
<dbReference type="InterPro" id="IPR050261">
    <property type="entry name" value="FrsA_esterase"/>
</dbReference>
<reference evidence="4 5" key="1">
    <citation type="submission" date="2019-11" db="EMBL/GenBank/DDBJ databases">
        <title>Acidiferrimicrobium australis gen. nov., sp. nov., an acidophilic and obligately heterotrophic, member of the Actinobacteria that catalyses dissimilatory oxido- reduction of iron isolated from metal-rich acidic water in Chile.</title>
        <authorList>
            <person name="Gonzalez D."/>
            <person name="Huber K."/>
            <person name="Hedrich S."/>
            <person name="Rojas-Villalobos C."/>
            <person name="Quatrini R."/>
            <person name="Dinamarca M.A."/>
            <person name="Schwarz A."/>
            <person name="Canales C."/>
            <person name="Nancucheo I."/>
        </authorList>
    </citation>
    <scope>NUCLEOTIDE SEQUENCE [LARGE SCALE GENOMIC DNA]</scope>
    <source>
        <strain evidence="4 5">USS-CCA1</strain>
    </source>
</reference>
<evidence type="ECO:0000256" key="1">
    <source>
        <dbReference type="ARBA" id="ARBA00008645"/>
    </source>
</evidence>
<gene>
    <name evidence="4" type="ORF">GHK86_13005</name>
</gene>
<proteinExistence type="inferred from homology"/>
<accession>A0ABW9QVC3</accession>
<dbReference type="PANTHER" id="PTHR22946">
    <property type="entry name" value="DIENELACTONE HYDROLASE DOMAIN-CONTAINING PROTEIN-RELATED"/>
    <property type="match status" value="1"/>
</dbReference>
<evidence type="ECO:0000259" key="3">
    <source>
        <dbReference type="Pfam" id="PF12146"/>
    </source>
</evidence>
<dbReference type="EMBL" id="WJHE01000668">
    <property type="protein sequence ID" value="MST33633.1"/>
    <property type="molecule type" value="Genomic_DNA"/>
</dbReference>
<dbReference type="InterPro" id="IPR029058">
    <property type="entry name" value="AB_hydrolase_fold"/>
</dbReference>
<dbReference type="PANTHER" id="PTHR22946:SF9">
    <property type="entry name" value="POLYKETIDE TRANSFERASE AF380"/>
    <property type="match status" value="1"/>
</dbReference>
<evidence type="ECO:0000313" key="5">
    <source>
        <dbReference type="Proteomes" id="UP000437736"/>
    </source>
</evidence>
<organism evidence="4 5">
    <name type="scientific">Acidiferrimicrobium australe</name>
    <dbReference type="NCBI Taxonomy" id="2664430"/>
    <lineage>
        <taxon>Bacteria</taxon>
        <taxon>Bacillati</taxon>
        <taxon>Actinomycetota</taxon>
        <taxon>Acidimicrobiia</taxon>
        <taxon>Acidimicrobiales</taxon>
        <taxon>Acidimicrobiaceae</taxon>
        <taxon>Acidiferrimicrobium</taxon>
    </lineage>
</organism>
<protein>
    <submittedName>
        <fullName evidence="4">Alpha/beta fold hydrolase</fullName>
    </submittedName>
</protein>
<dbReference type="InterPro" id="IPR022742">
    <property type="entry name" value="Hydrolase_4"/>
</dbReference>
<comment type="caution">
    <text evidence="4">The sequence shown here is derived from an EMBL/GenBank/DDBJ whole genome shotgun (WGS) entry which is preliminary data.</text>
</comment>
<dbReference type="Pfam" id="PF12146">
    <property type="entry name" value="Hydrolase_4"/>
    <property type="match status" value="1"/>
</dbReference>
<feature type="domain" description="Serine aminopeptidase S33" evidence="3">
    <location>
        <begin position="56"/>
        <end position="156"/>
    </location>
</feature>